<dbReference type="InterPro" id="IPR028994">
    <property type="entry name" value="Integrin_alpha_N"/>
</dbReference>
<dbReference type="InterPro" id="IPR013517">
    <property type="entry name" value="FG-GAP"/>
</dbReference>
<dbReference type="Gene3D" id="2.130.10.130">
    <property type="entry name" value="Integrin alpha, N-terminal"/>
    <property type="match status" value="1"/>
</dbReference>
<proteinExistence type="predicted"/>
<sequence>MKYSTSSTCPCEQISIKYGEFVRVEMIYHEICSSDFQSQQWFDYLYDEDQINERNFRSTASAQFQSLGSLCKLTKKTIDTSLTQFYSTKLIASQLLSNETFQNRIHSLITLLQKTTSQSFKRTLKMIEEILHGNFYMSVYQTNWKFTVLERANFSQIYTNPMKYQSCSCGTSSLCSEPVIIDNSIIDGLFIGCYPMKTILQSSLQCFYNETCLQIILSYFQKSSSNNISFQILSLNNSYGIDEKVEQMVDRLFVDQWNINCSYENYYEKCRPTFCTYSYIEYFNIFYIVTTILKGDVSPNYVVVGDLNKDHCVDITLVNYWSSYMNIFLGNGDGTFSSWATYSTGTDSKPYAVALGDLNSDDKLDVVVTNYGGDTTGIFQDFDNGSFVNQTAVVIEEY</sequence>
<accession>A0A815IK14</accession>
<gene>
    <name evidence="2" type="ORF">EDS130_LOCUS34155</name>
</gene>
<keyword evidence="1" id="KW-0732">Signal</keyword>
<evidence type="ECO:0000313" key="3">
    <source>
        <dbReference type="Proteomes" id="UP000663852"/>
    </source>
</evidence>
<comment type="caution">
    <text evidence="2">The sequence shown here is derived from an EMBL/GenBank/DDBJ whole genome shotgun (WGS) entry which is preliminary data.</text>
</comment>
<protein>
    <submittedName>
        <fullName evidence="2">Uncharacterized protein</fullName>
    </submittedName>
</protein>
<organism evidence="2 3">
    <name type="scientific">Adineta ricciae</name>
    <name type="common">Rotifer</name>
    <dbReference type="NCBI Taxonomy" id="249248"/>
    <lineage>
        <taxon>Eukaryota</taxon>
        <taxon>Metazoa</taxon>
        <taxon>Spiralia</taxon>
        <taxon>Gnathifera</taxon>
        <taxon>Rotifera</taxon>
        <taxon>Eurotatoria</taxon>
        <taxon>Bdelloidea</taxon>
        <taxon>Adinetida</taxon>
        <taxon>Adinetidae</taxon>
        <taxon>Adineta</taxon>
    </lineage>
</organism>
<dbReference type="SUPFAM" id="SSF69318">
    <property type="entry name" value="Integrin alpha N-terminal domain"/>
    <property type="match status" value="1"/>
</dbReference>
<evidence type="ECO:0000256" key="1">
    <source>
        <dbReference type="ARBA" id="ARBA00022729"/>
    </source>
</evidence>
<dbReference type="Pfam" id="PF13517">
    <property type="entry name" value="FG-GAP_3"/>
    <property type="match status" value="1"/>
</dbReference>
<dbReference type="AlphaFoldDB" id="A0A815IK14"/>
<name>A0A815IK14_ADIRI</name>
<dbReference type="Proteomes" id="UP000663852">
    <property type="component" value="Unassembled WGS sequence"/>
</dbReference>
<reference evidence="2" key="1">
    <citation type="submission" date="2021-02" db="EMBL/GenBank/DDBJ databases">
        <authorList>
            <person name="Nowell W R."/>
        </authorList>
    </citation>
    <scope>NUCLEOTIDE SEQUENCE</scope>
</reference>
<evidence type="ECO:0000313" key="2">
    <source>
        <dbReference type="EMBL" id="CAF1366995.1"/>
    </source>
</evidence>
<dbReference type="EMBL" id="CAJNOJ010000282">
    <property type="protein sequence ID" value="CAF1366995.1"/>
    <property type="molecule type" value="Genomic_DNA"/>
</dbReference>